<accession>A0ABW2EI27</accession>
<dbReference type="EMBL" id="JBHSZV010000020">
    <property type="protein sequence ID" value="MFC7061953.1"/>
    <property type="molecule type" value="Genomic_DNA"/>
</dbReference>
<dbReference type="InterPro" id="IPR000182">
    <property type="entry name" value="GNAT_dom"/>
</dbReference>
<gene>
    <name evidence="2" type="ORF">ACFQIC_08785</name>
</gene>
<dbReference type="SUPFAM" id="SSF55729">
    <property type="entry name" value="Acyl-CoA N-acyltransferases (Nat)"/>
    <property type="match status" value="1"/>
</dbReference>
<evidence type="ECO:0000313" key="3">
    <source>
        <dbReference type="Proteomes" id="UP001596410"/>
    </source>
</evidence>
<keyword evidence="2" id="KW-0012">Acyltransferase</keyword>
<dbReference type="Pfam" id="PF13302">
    <property type="entry name" value="Acetyltransf_3"/>
    <property type="match status" value="1"/>
</dbReference>
<feature type="domain" description="N-acetyltransferase" evidence="1">
    <location>
        <begin position="2"/>
        <end position="165"/>
    </location>
</feature>
<dbReference type="RefSeq" id="WP_204709776.1">
    <property type="nucleotide sequence ID" value="NZ_JBHSZV010000020.1"/>
</dbReference>
<dbReference type="EC" id="2.3.-.-" evidence="2"/>
<proteinExistence type="predicted"/>
<dbReference type="PANTHER" id="PTHR43415">
    <property type="entry name" value="SPERMIDINE N(1)-ACETYLTRANSFERASE"/>
    <property type="match status" value="1"/>
</dbReference>
<protein>
    <submittedName>
        <fullName evidence="2">GNAT family N-acetyltransferase</fullName>
        <ecNumber evidence="2">2.3.-.-</ecNumber>
    </submittedName>
</protein>
<dbReference type="PROSITE" id="PS51186">
    <property type="entry name" value="GNAT"/>
    <property type="match status" value="1"/>
</dbReference>
<keyword evidence="2" id="KW-0808">Transferase</keyword>
<dbReference type="GO" id="GO:0016746">
    <property type="term" value="F:acyltransferase activity"/>
    <property type="evidence" value="ECO:0007669"/>
    <property type="project" value="UniProtKB-KW"/>
</dbReference>
<dbReference type="Proteomes" id="UP001596410">
    <property type="component" value="Unassembled WGS sequence"/>
</dbReference>
<dbReference type="CDD" id="cd04301">
    <property type="entry name" value="NAT_SF"/>
    <property type="match status" value="1"/>
</dbReference>
<evidence type="ECO:0000259" key="1">
    <source>
        <dbReference type="PROSITE" id="PS51186"/>
    </source>
</evidence>
<dbReference type="PANTHER" id="PTHR43415:SF5">
    <property type="entry name" value="ACETYLTRANSFERASE"/>
    <property type="match status" value="1"/>
</dbReference>
<evidence type="ECO:0000313" key="2">
    <source>
        <dbReference type="EMBL" id="MFC7061953.1"/>
    </source>
</evidence>
<name>A0ABW2EI27_9BACI</name>
<dbReference type="Gene3D" id="3.40.630.30">
    <property type="match status" value="1"/>
</dbReference>
<organism evidence="2 3">
    <name type="scientific">Halobacillus seohaensis</name>
    <dbReference type="NCBI Taxonomy" id="447421"/>
    <lineage>
        <taxon>Bacteria</taxon>
        <taxon>Bacillati</taxon>
        <taxon>Bacillota</taxon>
        <taxon>Bacilli</taxon>
        <taxon>Bacillales</taxon>
        <taxon>Bacillaceae</taxon>
        <taxon>Halobacillus</taxon>
    </lineage>
</organism>
<comment type="caution">
    <text evidence="2">The sequence shown here is derived from an EMBL/GenBank/DDBJ whole genome shotgun (WGS) entry which is preliminary data.</text>
</comment>
<reference evidence="3" key="1">
    <citation type="journal article" date="2019" name="Int. J. Syst. Evol. Microbiol.">
        <title>The Global Catalogue of Microorganisms (GCM) 10K type strain sequencing project: providing services to taxonomists for standard genome sequencing and annotation.</title>
        <authorList>
            <consortium name="The Broad Institute Genomics Platform"/>
            <consortium name="The Broad Institute Genome Sequencing Center for Infectious Disease"/>
            <person name="Wu L."/>
            <person name="Ma J."/>
        </authorList>
    </citation>
    <scope>NUCLEOTIDE SEQUENCE [LARGE SCALE GENOMIC DNA]</scope>
    <source>
        <strain evidence="3">CGMCC 4.1621</strain>
    </source>
</reference>
<sequence>MIKLQAFTEHDFAQLISWVSSPEFLLKWAGPNFTYPLTHEQLYEYIKGANQNNSNMLVYKVIEHSTNTTIGHIALKNIDLENNSARVGKVLVGDHARGQGFGLLMMEEILKVAFQDMKLHKVTLGVFDFNEPAVKTYKKVGFQVDGLLRDHRKFDKEYWNLIEMSILCSEWHDHLKLKKDSSKS</sequence>
<dbReference type="InterPro" id="IPR016181">
    <property type="entry name" value="Acyl_CoA_acyltransferase"/>
</dbReference>
<keyword evidence="3" id="KW-1185">Reference proteome</keyword>